<evidence type="ECO:0000313" key="7">
    <source>
        <dbReference type="Proteomes" id="UP000476176"/>
    </source>
</evidence>
<protein>
    <submittedName>
        <fullName evidence="3">Uncharacterized protein</fullName>
    </submittedName>
</protein>
<evidence type="ECO:0000313" key="3">
    <source>
        <dbReference type="EMBL" id="KAE8977119.1"/>
    </source>
</evidence>
<feature type="signal peptide" evidence="2">
    <location>
        <begin position="1"/>
        <end position="20"/>
    </location>
</feature>
<feature type="compositionally biased region" description="Polar residues" evidence="1">
    <location>
        <begin position="283"/>
        <end position="292"/>
    </location>
</feature>
<evidence type="ECO:0000256" key="2">
    <source>
        <dbReference type="SAM" id="SignalP"/>
    </source>
</evidence>
<evidence type="ECO:0000256" key="1">
    <source>
        <dbReference type="SAM" id="MobiDB-lite"/>
    </source>
</evidence>
<feature type="region of interest" description="Disordered" evidence="1">
    <location>
        <begin position="164"/>
        <end position="386"/>
    </location>
</feature>
<evidence type="ECO:0000313" key="4">
    <source>
        <dbReference type="EMBL" id="KAE9073963.1"/>
    </source>
</evidence>
<evidence type="ECO:0000313" key="6">
    <source>
        <dbReference type="Proteomes" id="UP000460718"/>
    </source>
</evidence>
<organism evidence="3 6">
    <name type="scientific">Phytophthora fragariae</name>
    <dbReference type="NCBI Taxonomy" id="53985"/>
    <lineage>
        <taxon>Eukaryota</taxon>
        <taxon>Sar</taxon>
        <taxon>Stramenopiles</taxon>
        <taxon>Oomycota</taxon>
        <taxon>Peronosporomycetes</taxon>
        <taxon>Peronosporales</taxon>
        <taxon>Peronosporaceae</taxon>
        <taxon>Phytophthora</taxon>
    </lineage>
</organism>
<evidence type="ECO:0000313" key="8">
    <source>
        <dbReference type="Proteomes" id="UP000488956"/>
    </source>
</evidence>
<dbReference type="Proteomes" id="UP000476176">
    <property type="component" value="Unassembled WGS sequence"/>
</dbReference>
<name>A0A6A3I2H6_9STRA</name>
<feature type="compositionally biased region" description="Low complexity" evidence="1">
    <location>
        <begin position="294"/>
        <end position="332"/>
    </location>
</feature>
<dbReference type="EMBL" id="QXFW01002592">
    <property type="protein sequence ID" value="KAE8977119.1"/>
    <property type="molecule type" value="Genomic_DNA"/>
</dbReference>
<dbReference type="Proteomes" id="UP000488956">
    <property type="component" value="Unassembled WGS sequence"/>
</dbReference>
<reference evidence="6 7" key="1">
    <citation type="submission" date="2018-09" db="EMBL/GenBank/DDBJ databases">
        <title>Genomic investigation of the strawberry pathogen Phytophthora fragariae indicates pathogenicity is determined by transcriptional variation in three key races.</title>
        <authorList>
            <person name="Adams T.M."/>
            <person name="Armitage A.D."/>
            <person name="Sobczyk M.K."/>
            <person name="Bates H.J."/>
            <person name="Dunwell J.M."/>
            <person name="Nellist C.F."/>
            <person name="Harrison R.J."/>
        </authorList>
    </citation>
    <scope>NUCLEOTIDE SEQUENCE [LARGE SCALE GENOMIC DNA]</scope>
    <source>
        <strain evidence="5 7">BC-23</strain>
        <strain evidence="4 8">ONT-3</strain>
        <strain evidence="3 6">SCRP245</strain>
    </source>
</reference>
<feature type="compositionally biased region" description="Low complexity" evidence="1">
    <location>
        <begin position="166"/>
        <end position="282"/>
    </location>
</feature>
<evidence type="ECO:0000313" key="5">
    <source>
        <dbReference type="EMBL" id="KAE9189987.1"/>
    </source>
</evidence>
<dbReference type="EMBL" id="QXGC01002158">
    <property type="protein sequence ID" value="KAE9189987.1"/>
    <property type="molecule type" value="Genomic_DNA"/>
</dbReference>
<feature type="chain" id="PRO_5036164257" evidence="2">
    <location>
        <begin position="21"/>
        <end position="422"/>
    </location>
</feature>
<feature type="compositionally biased region" description="Low complexity" evidence="1">
    <location>
        <begin position="352"/>
        <end position="365"/>
    </location>
</feature>
<dbReference type="Proteomes" id="UP000460718">
    <property type="component" value="Unassembled WGS sequence"/>
</dbReference>
<keyword evidence="2" id="KW-0732">Signal</keyword>
<proteinExistence type="predicted"/>
<comment type="caution">
    <text evidence="3">The sequence shown here is derived from an EMBL/GenBank/DDBJ whole genome shotgun (WGS) entry which is preliminary data.</text>
</comment>
<dbReference type="AlphaFoldDB" id="A0A6A3I2H6"/>
<sequence>MQRLSVVFGALLVLAATSQAIEVSVCGDATYDLPEDRGVICASADPIPPGTACPLKGDKASADCFENLPSYASGACVAPEDAVCALVADSTWGCVLPSVGCSGKTLTTAAPAIQEKVCETWDYDEDDSASSVDTESLFDGNEDYDESWFVAVTKVTELYACGADNPTAAPTSEPTPAPTSESDTAQADSTDASASTSTSEPTPAPSDATDASSYDTADSYPSDATPAPTDATESSASESTQSDSADSSSSDTSRTTESAAASPTPAPTDTTDSSDSNPTQSDIAESSVSDTADSSEAAPTPASTSGAEDSITEPSPSDTTDSSASDGTDVSTPEVTPAATQSEAKQEDTEATDAGSSDAKDAAGAQESAESTEIAADASTPAKQSASFTDVLLLSEPSNFLATLKPADIPEDPKVYDKSSRV</sequence>
<dbReference type="EMBL" id="QXFX01002752">
    <property type="protein sequence ID" value="KAE9073963.1"/>
    <property type="molecule type" value="Genomic_DNA"/>
</dbReference>
<gene>
    <name evidence="5" type="ORF">PF004_g22037</name>
    <name evidence="4" type="ORF">PF010_g24868</name>
    <name evidence="3" type="ORF">PF011_g23783</name>
</gene>
<accession>A0A6A3I2H6</accession>